<evidence type="ECO:0000256" key="5">
    <source>
        <dbReference type="ARBA" id="ARBA00022598"/>
    </source>
</evidence>
<keyword evidence="3" id="KW-0596">Phosphopantetheine</keyword>
<keyword evidence="6" id="KW-0677">Repeat</keyword>
<comment type="caution">
    <text evidence="10">The sequence shown here is derived from an EMBL/GenBank/DDBJ whole genome shotgun (WGS) entry which is preliminary data.</text>
</comment>
<dbReference type="GO" id="GO:0031177">
    <property type="term" value="F:phosphopantetheine binding"/>
    <property type="evidence" value="ECO:0007669"/>
    <property type="project" value="InterPro"/>
</dbReference>
<dbReference type="FunFam" id="3.40.50.980:FF:000002">
    <property type="entry name" value="Enterobactin synthetase component F"/>
    <property type="match status" value="1"/>
</dbReference>
<dbReference type="SUPFAM" id="SSF52777">
    <property type="entry name" value="CoA-dependent acyltransferases"/>
    <property type="match status" value="12"/>
</dbReference>
<evidence type="ECO:0000256" key="4">
    <source>
        <dbReference type="ARBA" id="ARBA00022553"/>
    </source>
</evidence>
<dbReference type="InterPro" id="IPR036736">
    <property type="entry name" value="ACP-like_sf"/>
</dbReference>
<dbReference type="FunFam" id="3.30.300.30:FF:000010">
    <property type="entry name" value="Enterobactin synthetase component F"/>
    <property type="match status" value="3"/>
</dbReference>
<dbReference type="FunFam" id="3.30.559.30:FF:000001">
    <property type="entry name" value="Non-ribosomal peptide synthetase"/>
    <property type="match status" value="1"/>
</dbReference>
<proteinExistence type="inferred from homology"/>
<evidence type="ECO:0000256" key="3">
    <source>
        <dbReference type="ARBA" id="ARBA00022450"/>
    </source>
</evidence>
<dbReference type="InterPro" id="IPR000873">
    <property type="entry name" value="AMP-dep_synth/lig_dom"/>
</dbReference>
<dbReference type="InterPro" id="IPR006162">
    <property type="entry name" value="Ppantetheine_attach_site"/>
</dbReference>
<dbReference type="GO" id="GO:0016874">
    <property type="term" value="F:ligase activity"/>
    <property type="evidence" value="ECO:0007669"/>
    <property type="project" value="UniProtKB-KW"/>
</dbReference>
<gene>
    <name evidence="10" type="ORF">JGU71_07540</name>
</gene>
<feature type="domain" description="Carrier" evidence="9">
    <location>
        <begin position="2092"/>
        <end position="2166"/>
    </location>
</feature>
<dbReference type="Pfam" id="PF00668">
    <property type="entry name" value="Condensation"/>
    <property type="match status" value="6"/>
</dbReference>
<keyword evidence="7" id="KW-0045">Antibiotic biosynthesis</keyword>
<feature type="domain" description="Carrier" evidence="9">
    <location>
        <begin position="543"/>
        <end position="617"/>
    </location>
</feature>
<dbReference type="GO" id="GO:0005737">
    <property type="term" value="C:cytoplasm"/>
    <property type="evidence" value="ECO:0007669"/>
    <property type="project" value="TreeGrafter"/>
</dbReference>
<dbReference type="NCBIfam" id="NF003417">
    <property type="entry name" value="PRK04813.1"/>
    <property type="match status" value="5"/>
</dbReference>
<dbReference type="InterPro" id="IPR009081">
    <property type="entry name" value="PP-bd_ACP"/>
</dbReference>
<dbReference type="FunFam" id="3.40.50.980:FF:000001">
    <property type="entry name" value="Non-ribosomal peptide synthetase"/>
    <property type="match status" value="3"/>
</dbReference>
<dbReference type="SUPFAM" id="SSF56801">
    <property type="entry name" value="Acetyl-CoA synthetase-like"/>
    <property type="match status" value="5"/>
</dbReference>
<keyword evidence="5" id="KW-0436">Ligase</keyword>
<feature type="domain" description="Carrier" evidence="9">
    <location>
        <begin position="3636"/>
        <end position="3711"/>
    </location>
</feature>
<dbReference type="CDD" id="cd19540">
    <property type="entry name" value="LCL_NRPS-like"/>
    <property type="match status" value="2"/>
</dbReference>
<dbReference type="CDD" id="cd17643">
    <property type="entry name" value="A_NRPS_Cytc1-like"/>
    <property type="match status" value="1"/>
</dbReference>
<name>A0A934NP56_9NOCA</name>
<comment type="cofactor">
    <cofactor evidence="1">
        <name>pantetheine 4'-phosphate</name>
        <dbReference type="ChEBI" id="CHEBI:47942"/>
    </cofactor>
</comment>
<dbReference type="FunFam" id="3.40.50.12780:FF:000012">
    <property type="entry name" value="Non-ribosomal peptide synthetase"/>
    <property type="match status" value="3"/>
</dbReference>
<dbReference type="CDD" id="cd17646">
    <property type="entry name" value="A_NRPS_AB3403-like"/>
    <property type="match status" value="2"/>
</dbReference>
<dbReference type="InterPro" id="IPR020806">
    <property type="entry name" value="PKS_PP-bd"/>
</dbReference>
<feature type="compositionally biased region" description="Basic and acidic residues" evidence="8">
    <location>
        <begin position="1"/>
        <end position="21"/>
    </location>
</feature>
<dbReference type="GO" id="GO:0017000">
    <property type="term" value="P:antibiotic biosynthetic process"/>
    <property type="evidence" value="ECO:0007669"/>
    <property type="project" value="UniProtKB-KW"/>
</dbReference>
<reference evidence="10" key="1">
    <citation type="submission" date="2020-12" db="EMBL/GenBank/DDBJ databases">
        <title>Antrihabitans popcorni sp. nov. and Antrihabitans auranticaus sp. nov., isolated from a larva cave.</title>
        <authorList>
            <person name="Lee S.D."/>
            <person name="Kim I.S."/>
        </authorList>
    </citation>
    <scope>NUCLEOTIDE SEQUENCE</scope>
    <source>
        <strain evidence="10">YC3-6</strain>
    </source>
</reference>
<organism evidence="10 11">
    <name type="scientific">Antrihabitans stalagmiti</name>
    <dbReference type="NCBI Taxonomy" id="2799499"/>
    <lineage>
        <taxon>Bacteria</taxon>
        <taxon>Bacillati</taxon>
        <taxon>Actinomycetota</taxon>
        <taxon>Actinomycetes</taxon>
        <taxon>Mycobacteriales</taxon>
        <taxon>Nocardiaceae</taxon>
        <taxon>Antrihabitans</taxon>
    </lineage>
</organism>
<dbReference type="GO" id="GO:0043041">
    <property type="term" value="P:amino acid activation for nonribosomal peptide biosynthetic process"/>
    <property type="evidence" value="ECO:0007669"/>
    <property type="project" value="TreeGrafter"/>
</dbReference>
<dbReference type="GO" id="GO:0008610">
    <property type="term" value="P:lipid biosynthetic process"/>
    <property type="evidence" value="ECO:0007669"/>
    <property type="project" value="UniProtKB-ARBA"/>
</dbReference>
<comment type="similarity">
    <text evidence="2">Belongs to the ATP-dependent AMP-binding enzyme family.</text>
</comment>
<dbReference type="Pfam" id="PF00501">
    <property type="entry name" value="AMP-binding"/>
    <property type="match status" value="5"/>
</dbReference>
<dbReference type="Gene3D" id="1.10.1200.10">
    <property type="entry name" value="ACP-like"/>
    <property type="match status" value="4"/>
</dbReference>
<evidence type="ECO:0000259" key="9">
    <source>
        <dbReference type="PROSITE" id="PS50075"/>
    </source>
</evidence>
<dbReference type="InterPro" id="IPR045851">
    <property type="entry name" value="AMP-bd_C_sf"/>
</dbReference>
<dbReference type="InterPro" id="IPR001242">
    <property type="entry name" value="Condensation_dom"/>
</dbReference>
<dbReference type="FunFam" id="2.30.38.10:FF:000001">
    <property type="entry name" value="Non-ribosomal peptide synthetase PvdI"/>
    <property type="match status" value="2"/>
</dbReference>
<dbReference type="InterPro" id="IPR020845">
    <property type="entry name" value="AMP-binding_CS"/>
</dbReference>
<dbReference type="PANTHER" id="PTHR45527:SF1">
    <property type="entry name" value="FATTY ACID SYNTHASE"/>
    <property type="match status" value="1"/>
</dbReference>
<dbReference type="GO" id="GO:0044550">
    <property type="term" value="P:secondary metabolite biosynthetic process"/>
    <property type="evidence" value="ECO:0007669"/>
    <property type="project" value="UniProtKB-ARBA"/>
</dbReference>
<evidence type="ECO:0000256" key="6">
    <source>
        <dbReference type="ARBA" id="ARBA00022737"/>
    </source>
</evidence>
<evidence type="ECO:0000256" key="2">
    <source>
        <dbReference type="ARBA" id="ARBA00006432"/>
    </source>
</evidence>
<evidence type="ECO:0000256" key="1">
    <source>
        <dbReference type="ARBA" id="ARBA00001957"/>
    </source>
</evidence>
<dbReference type="Pfam" id="PF13193">
    <property type="entry name" value="AMP-binding_C"/>
    <property type="match status" value="4"/>
</dbReference>
<dbReference type="Gene3D" id="3.30.559.10">
    <property type="entry name" value="Chloramphenicol acetyltransferase-like domain"/>
    <property type="match status" value="6"/>
</dbReference>
<accession>A0A934NP56</accession>
<dbReference type="PROSITE" id="PS00455">
    <property type="entry name" value="AMP_BINDING"/>
    <property type="match status" value="4"/>
</dbReference>
<dbReference type="InterPro" id="IPR042099">
    <property type="entry name" value="ANL_N_sf"/>
</dbReference>
<dbReference type="SMART" id="SM00823">
    <property type="entry name" value="PKS_PP"/>
    <property type="match status" value="4"/>
</dbReference>
<feature type="region of interest" description="Disordered" evidence="8">
    <location>
        <begin position="1"/>
        <end position="29"/>
    </location>
</feature>
<dbReference type="Pfam" id="PF00550">
    <property type="entry name" value="PP-binding"/>
    <property type="match status" value="4"/>
</dbReference>
<dbReference type="Gene3D" id="2.30.38.10">
    <property type="entry name" value="Luciferase, Domain 3"/>
    <property type="match status" value="3"/>
</dbReference>
<feature type="domain" description="Carrier" evidence="9">
    <location>
        <begin position="4706"/>
        <end position="4781"/>
    </location>
</feature>
<dbReference type="NCBIfam" id="TIGR01733">
    <property type="entry name" value="AA-adenyl-dom"/>
    <property type="match status" value="4"/>
</dbReference>
<dbReference type="Gene3D" id="3.40.50.12780">
    <property type="entry name" value="N-terminal domain of ligase-like"/>
    <property type="match status" value="1"/>
</dbReference>
<dbReference type="InterPro" id="IPR025110">
    <property type="entry name" value="AMP-bd_C"/>
</dbReference>
<dbReference type="RefSeq" id="WP_199703388.1">
    <property type="nucleotide sequence ID" value="NZ_JAEMNV010000002.1"/>
</dbReference>
<dbReference type="Gene3D" id="3.30.559.30">
    <property type="entry name" value="Nonribosomal peptide synthetase, condensation domain"/>
    <property type="match status" value="6"/>
</dbReference>
<sequence>MSTSESGERKARGEARRERPAARGTRRRKSSALLLPQLLTAAVESSGDAPAITYEGRTLTYRELDALSSRLARVLIADGVGPGTVVAIGVTRSIESVLSVWAIAKAGGAFVPVDPTYPADRIAHMVGDSGAALGITVGSHRDGLPDSIPWFVLDDAESSARIDAALDAPVTYRDRLRTLHPEDAAYIIYTSGSTGLPKGVVVTHTGLGPVAAAEREHYGVTADSRMLHVCSPSFDVSVLELLLAFTSGACLVVAPSTAFGGDELAALLRSERVSHVLITPGALATVDPAGLEDLRVVVVAGDSFGPELVARWSSGRDFHNGYGPTEATILATSSAPLRPGEPITIGSAIPGVATLVLDHRLRPVPLGVAGELYLAGAQLAQGYHGRWGLTAERFVANPFGEPGARMYRTGDLVRVTETSTDGTTSRVIEYMGRNDFQVKIRGFRIELGEVDAALSTHDQVEFAVTVGHTSDAGAVSLVSYVLAPHGNTLDTDELITFVSEILPRHMVPSAIMVLDEVPLTPVGKLDRKALPAPVFASEAEFRAPRTPVEQTIADVFAEVLGVSQVGVDDSFFSLGGDSIVSIQVVSRAKARGVVFTPRDVFEHRTVAGLAAVAESADSATAAKELVELSGGGVGWMPLLPFGRLLVERGGSYSRYNQTIPLELPAGIDRIGVVSTIAAVVDKHDVLRSRLISDERGWGMDVAEPNAVDVGPWVHRVELSESTSDDEFAERASAEFDSALGRLDPEAGVMVQFVWLDFGATRSGRLLVVAHHLVVDGVSWRILVPDFVSAWAQVSAGARPELAPVGTSLRRWAHGLAEEAASQTRTAELALWQSILDGPDPTLGSRPFDNAIDTVSTVERLEVAVPVEVTKAVLTVVPDRFYGGVNDGLVTALALAVAQWRRKRGVTETSTLLQLEGHGREEDVVPGADLSRTVGWFTSVYPVRLDVGGIDLDAAFAGADAVGTAVKAVKEQLLSVPDSGMGFGMLRFLNEATGAELSGKGSGQISFNYLGRISAGDIPSGMGDLGWLPAGDLGSLNAPGDADMPANKTIDINAIVTETEAGAALRATFAYPVGAIAESEVQSLAELWVEALSALATHVADPVAGGRTPSDLLLKGAQQREIDQWEEQFPALVDAWPLAPLQSGLLFHALLAATSVDVYTAQVVLALKGIVDSNRLRNAGQAVLDRYPNLRTAFIADESGSAVQIVLSEIEIPWTEVDLTDHPDRDAEFERLLIVDRTTRFDLADPPAIRFMLVTLGGGDFRLVVTNHHILLDGWSMPLLMKDLLFLYAASGDSSVLPPVRPYRNYLAWLADQDLDASVNTWRSALAGVTDPTMVAPIERGREITSLSGEYRFELNEQTTARLVTLAAELGVTVNTVVQVVWGILLSRLTGRDDVVFGATVSGRPPELSGVESMVGLFINTIPVRVQYQPTESAADLLSRVQAEQADLLGHHYLGLAQIHAAAGVGAEFDSLLVFESYPVDTAGIAAANTIDGMAITGVDMTTITHYPLTLLAVLSGELEFTFQYLSDLYDESDVVALALKVTRILEAIVADPAVAVADIDLLDAAERALVVDEFNATANPVDPAATIVSLFDAQVSSTPDVVAVTFGQESLTYAEFDKRVNQLARHLISIGVGPESLVALGMRRSTELLVAMYAVAKAGGGYVPLDPDHPAERTGYVVETAAPVCVLTVSADGFAAETDVPVLHIDELDVSTFSPGPVTDADRIAPLRPANSAYVLFTSGSTGRPKGVAVSHASVVNQLLWITAEYGIGPADVVLQKTPVTFDVSVWELFGTLITGGRLVIAAPDGHRDPDYLAAVIAAEGVTMTSFVPSMLSVFAENVSAESVISLRAVLIAGEALVESTVAELRAVSSAGAYNLYGPTEFTVHATHYAIDGSEHGAVPIGRAVWNAQALVLDERLRPAPVGVAGELYMAGTQLARGYYGRPDLTSDRFIANPFGPAGSRLYRTGDLVRWNKAGALQYLGRTDFQVKVRGLRIELGEIETTLSRHDSVRQAAVIVYSDEHIGDQLVGYVVAAAGVDLDPTALINDVARELPGYMVPAKVLVLDTMPLNPSGKLDRKALPAPVFEGATDFRAPRNPTEQTIAEVFAEVLGLPRVGVDDSFFALGGDSIVSIQVVSRAKARGIVFSPRDVFEHRTVAGLAAVASAADAGPATVLAELDGGGVGELPLLPVVRYMVDRGRFDRFNQTLTLELPAGIDSDGVVSTIGAVVDHHDMLRSRLFADADGQWHLEVLPVGSVEAASLVQRVEFGADNLESLAAEATEAALTRLDPAAGVVLQFVWLDPSDALGGKGRLIVVAHHLIVDGVSWRILIPDFVAAWAQISAGATPTLPAVGTSVRRWAHALADAAQEPARRAELPVWQQISATADPALGDRAFDPLIDTAATVQSVRVQLAADVTEALLTVVPEAFRGGVNDALLAALGLALAKWRANRGVDSTAALIRLEGHGREEGVAPGADISRTVGWFTSVYPVSVDVDGIDLDDALAGGLSAATALKAVKEQLRVVPDNGIGYGLLRYLDADSAPSLPDRVPGQIGFNYLGRISAADLPEGVGELGWIPASDLGDVPALPDSDMPAMAAVDINAIVVGGSLSATFAYPSTLLDEAAVDELATLWRTALESIVTAAQLPGAAGLTPSDVPLARTVQTDIELWEKQFPAVSDIWPLSPLQAGFLFHASLAAASVDVYTSQVVLKLEGAVDRKRLRTAGQALLDLHANLRTAFVTGSGGSPVQIVLETVAIAIPWAEVDLSSAADQDAEFEDILEQDRKDRFDLASPPLIRFTMVSLGEGNFRLIVTNHHILLDGWSMPLLMKDLLVLYATSGDATVLPAVRSYRNYLAWLAAQDEAESLEAWRTALAGVVEPTSLAPVEPGREIATLSGEYTFALDSATTSRLTAFAADRGVTVNTVVQFVWGLLLGRYTGRDDVVFGTTVSGRSPELAGVESMVGLFINTVPVRVQLNSGRSAADTLDGLQRDQSDLLAHQYVGLAQIHDAVGAAAEFDTLLVYESYPVDTAGIAAANSIEGMRVTGVDMTTVTHYPLTLLAVLGAELEFTFQYLNDLFDESAVAALGAKLLRIVETVVENPAVAVGDIELLDADERALVLEGFNATEHAVDEAATVVSLFDKQVAATPDAVAVTFGTESLTYAEFAARVNRLARYLISQGVGPESLVALGMRRSVDMVVAMYAVLQAGGAYVPLDPDHPAERTGYVLDTAAPICVLTTAADGVAVAVDVPVISVDTVDLAAFSDAVLTDGDRLAPLRPSNAAYVIFTSGSTGRPKGVAVSHGSVVNQLLWITTEYGLGSSDVVLQKTPSTFDVSVWELFGTLVTGGRLVVATPDGHRDPVYLADVIAAEGVTMTSFVPSMLSVFVASVAAGQIDSLRTVLIAGEALPGATVAALRRVSSAAAFNLYGPTEFTVHATHRAVDDDTVSSVPMGGPVWNAQALVLDERLHPVPVGVAGELYLAGRQVARGYFGRADLTSDRFVANPYGESGSRLYRTGDLVRWSAAGDLQYLGRTDFQVKVRGLRIELGEIETALLRQSGVRQSAVIVHADSALGDQLVGYVVADAGADLDPAALTDAIAGDLPVYMVPSTLLVLDAMPLNPSGKLDRKALPAPVFVSEAAFRAPSSPVEQAIADVFAEVLGLQRVGVDDSFFALGGNSLLATHVAARVGAALDTQVPVRVLFEGPTVGRLAALVEKHSGSGGRTPLTAQPRPDRVPLSLAQQRMWFLNRFEPESAAYNIPVAVRLSGDLDVDALRLAIGDLVDRHEVLRTSYPEFDGEGWQRISPRSDVHPQLDVVAVAEADVPARIASLISAGFDVTVAPPFRVELLQCSEREFVLVFVVHHISADGFSMAPLTRDVMVAYVERSHGRDVEWPPLAVQYADYSLWQRALLGNETDEGSLLAEQLSYWTSELAELPEQLDLPTDHVRPATSSYRGANVAFEISAEVHQRLNEIARKQNSTLFMVVHAALAVLLARLSGTRDITIGTPIAGRGEAELDRLVGMFVNTLVLRTDIDPAAPFEALLADVRETDVRAFGHADVPFERLVEQLDPDRSAARHPLFQVALAFQNMSSPSLDLPGLAVSGVEFDVPVAKFDLQFTLAEVGDDIAGSGLSGVISYATDLFEEQTVSTFAQRFATILGAVAAESRRAVGDIELLSAAELALLPGPSAAHGAMGATLVELIDEQVRLRPDAVAVRFDGTSTTYGELSAQANRLARRLIAEGVGPETLVAVAIERSAELIVALLAVIETGAGYLPIDVTYPKQRLEFVLSDAAPACILTTSSEQEKVPSTDVPTLAIDSLELSEFSSAVISDDERLRPLRPDNTAYVIYTSGSTGVPKGVAVAHRNVVELFSNAQPAFGFDENDVWTLFHSFAFDFSVWEIWAALATGGSVVVVDYLTSRSPDQFLNLLRREQVTVLNQTPSAFYQLAEADRANPSDDLALRYIVFGGEALDLRQLRRWYERHADDAPRLVNMYGITETTVHVSYLELDRKLAQETSSSVIGTGLPGLGVYVLDSRLRQVPVGVPGEMYVTGQQLSRGYLGRTGLTAGRFVANPFGPAGTRMYRTGDVARWNANGQLEYAGRSDQQVQLRGFRIELGEIESALLRYDGIAQAVALIRTDEHAGQRLIGYVVPEAGRHAAIDTAELRTFVGGFLTGYMVPDVLVALEALPLTPNGKLDRNALPAPEFVSDTVFREPGTPIEQTVAEVFATLLGAERVGVDDDFFSLGGNSLVATRAVARLNEALDAQLGVRELFESPSVGALAARVVRGSGGGVRRGPARVDRPDHVPLSLAQQRMWVLNRIDPDSAAYNIPLAIKLSGDLNVEALILAIGDVIERHESLRTRYPVEDVVPYQDILGAAEVIAGLELSVIDDSDVYPSIVELVSRGFDVAERAPLRAKLYRVAPGEYVFAMVVHHISADGASMAPLARDMMVAYAARVAGGAPEGSPLEVQYADYTLWQRELVGTVDQEGSIAAAQLAYWKQALAGAPDQLALPSDRPRPVQPTMAGGSVAFTVPAEVHAQLVAIAHAHNASLFMVVHAGLAVMLARMSGTTDISIGTPIAGRGEQALDDLVGMFVNTLTLRTRIDLAAGFSAVVDQARDADLSAFANADLPFEELVDELGAARAQSYHPLFQVAMAFQNLEPVHLELPGLSVSALDTGDLAAKFDLQLTIEGRHNEDGSPGELDAIFTYAKDLFDESTAAGFGRRLVRIFETVGNNPDATVGDIDIFDAAEREQLAAADRAVTATAAPTESSSGTTLTQQLVSAVEDGPDAPALAIGEDEVSYQELDQRSSQLARVLIEHGSGPGSGVLVALDRSVDSVIAGWAVLKAGAAIVAVDPAHAEVASSGVGTPIGVTRAAYRASLDGVAGPAGVTTWVVLDDDETATQIAEQSARPITYANRLRPLRGDDPAIVVGAGTDTGLVVSFDSLATVVDRARATLAVDYDSRLLYVGGVNSPAAVVEFVLAGTTGAALVVAEVESDGSDLGDVLEQDWVTHLFASVELLSGVTAPELPDLVAVVAIGDNAHAADVSLGGNYDVVEFAGSLPDWLAT</sequence>
<protein>
    <submittedName>
        <fullName evidence="10">Amino acid adenylation domain-containing protein</fullName>
    </submittedName>
</protein>
<dbReference type="InterPro" id="IPR010071">
    <property type="entry name" value="AA_adenyl_dom"/>
</dbReference>
<dbReference type="Gene3D" id="3.30.300.30">
    <property type="match status" value="4"/>
</dbReference>
<dbReference type="PROSITE" id="PS50075">
    <property type="entry name" value="CARRIER"/>
    <property type="match status" value="4"/>
</dbReference>
<dbReference type="InterPro" id="IPR023213">
    <property type="entry name" value="CAT-like_dom_sf"/>
</dbReference>
<evidence type="ECO:0000313" key="11">
    <source>
        <dbReference type="Proteomes" id="UP000655868"/>
    </source>
</evidence>
<dbReference type="NCBIfam" id="TIGR01720">
    <property type="entry name" value="NRPS-para261"/>
    <property type="match status" value="2"/>
</dbReference>
<dbReference type="SUPFAM" id="SSF47336">
    <property type="entry name" value="ACP-like"/>
    <property type="match status" value="4"/>
</dbReference>
<dbReference type="Proteomes" id="UP000655868">
    <property type="component" value="Unassembled WGS sequence"/>
</dbReference>
<dbReference type="FunFam" id="1.10.1200.10:FF:000005">
    <property type="entry name" value="Nonribosomal peptide synthetase 1"/>
    <property type="match status" value="3"/>
</dbReference>
<dbReference type="PANTHER" id="PTHR45527">
    <property type="entry name" value="NONRIBOSOMAL PEPTIDE SYNTHETASE"/>
    <property type="match status" value="1"/>
</dbReference>
<dbReference type="Gene3D" id="3.40.50.980">
    <property type="match status" value="8"/>
</dbReference>
<evidence type="ECO:0000256" key="7">
    <source>
        <dbReference type="ARBA" id="ARBA00023194"/>
    </source>
</evidence>
<dbReference type="CDD" id="cd19543">
    <property type="entry name" value="DCL_NRPS"/>
    <property type="match status" value="2"/>
</dbReference>
<evidence type="ECO:0000313" key="10">
    <source>
        <dbReference type="EMBL" id="MBJ8338735.1"/>
    </source>
</evidence>
<evidence type="ECO:0000256" key="8">
    <source>
        <dbReference type="SAM" id="MobiDB-lite"/>
    </source>
</evidence>
<dbReference type="PROSITE" id="PS00012">
    <property type="entry name" value="PHOSPHOPANTETHEINE"/>
    <property type="match status" value="4"/>
</dbReference>
<keyword evidence="4" id="KW-0597">Phosphoprotein</keyword>
<dbReference type="EMBL" id="JAEMNV010000002">
    <property type="protein sequence ID" value="MBJ8338735.1"/>
    <property type="molecule type" value="Genomic_DNA"/>
</dbReference>
<dbReference type="InterPro" id="IPR010060">
    <property type="entry name" value="NRPS_synth"/>
</dbReference>
<keyword evidence="11" id="KW-1185">Reference proteome</keyword>